<dbReference type="STRING" id="370438.PTH_0358"/>
<feature type="domain" description="Polymerase beta nucleotidyltransferase" evidence="1">
    <location>
        <begin position="20"/>
        <end position="110"/>
    </location>
</feature>
<dbReference type="GO" id="GO:0016740">
    <property type="term" value="F:transferase activity"/>
    <property type="evidence" value="ECO:0007669"/>
    <property type="project" value="UniProtKB-KW"/>
</dbReference>
<dbReference type="InterPro" id="IPR043519">
    <property type="entry name" value="NT_sf"/>
</dbReference>
<dbReference type="SUPFAM" id="SSF81301">
    <property type="entry name" value="Nucleotidyltransferase"/>
    <property type="match status" value="1"/>
</dbReference>
<proteinExistence type="predicted"/>
<name>A5D5F8_PELTS</name>
<dbReference type="InterPro" id="IPR052930">
    <property type="entry name" value="TA_antitoxin_MntA"/>
</dbReference>
<dbReference type="eggNOG" id="COG1708">
    <property type="taxonomic scope" value="Bacteria"/>
</dbReference>
<dbReference type="NCBIfam" id="NF047752">
    <property type="entry name" value="MntA_antitoxin"/>
    <property type="match status" value="1"/>
</dbReference>
<keyword evidence="3" id="KW-1185">Reference proteome</keyword>
<reference evidence="3" key="1">
    <citation type="journal article" date="2008" name="Genome Res.">
        <title>The genome of Pelotomaculum thermopropionicum reveals niche-associated evolution in anaerobic microbiota.</title>
        <authorList>
            <person name="Kosaka T."/>
            <person name="Kato S."/>
            <person name="Shimoyama T."/>
            <person name="Ishii S."/>
            <person name="Abe T."/>
            <person name="Watanabe K."/>
        </authorList>
    </citation>
    <scope>NUCLEOTIDE SEQUENCE [LARGE SCALE GENOMIC DNA]</scope>
    <source>
        <strain evidence="3">DSM 13744 / JCM 10971 / SI</strain>
    </source>
</reference>
<evidence type="ECO:0000313" key="2">
    <source>
        <dbReference type="EMBL" id="BAF58539.1"/>
    </source>
</evidence>
<dbReference type="PANTHER" id="PTHR43852">
    <property type="entry name" value="NUCLEOTIDYLTRANSFERASE"/>
    <property type="match status" value="1"/>
</dbReference>
<dbReference type="PANTHER" id="PTHR43852:SF3">
    <property type="entry name" value="NUCLEOTIDYLTRANSFERASE"/>
    <property type="match status" value="1"/>
</dbReference>
<dbReference type="HOGENOM" id="CLU_130257_1_2_9"/>
<sequence length="150" mass="17134">MENYSGTVNKMKGIPFLPFLAEYFSKKPEVIAAYIFGSYAEGVNRPDSDVDIAVLLVHLPADTLKYRLDVMDDTRKLAGRNTEVIVLNEAPRLLQFQVIQKGKVIYEKDADKRALFEMSAAGRYYDYKRYFDYHARQLVERIKGGGLGAR</sequence>
<dbReference type="Pfam" id="PF18765">
    <property type="entry name" value="Polbeta"/>
    <property type="match status" value="1"/>
</dbReference>
<evidence type="ECO:0000259" key="1">
    <source>
        <dbReference type="Pfam" id="PF18765"/>
    </source>
</evidence>
<dbReference type="InterPro" id="IPR041633">
    <property type="entry name" value="Polbeta"/>
</dbReference>
<dbReference type="Gene3D" id="3.30.460.10">
    <property type="entry name" value="Beta Polymerase, domain 2"/>
    <property type="match status" value="1"/>
</dbReference>
<keyword evidence="2" id="KW-0808">Transferase</keyword>
<organism evidence="2 3">
    <name type="scientific">Pelotomaculum thermopropionicum (strain DSM 13744 / JCM 10971 / SI)</name>
    <dbReference type="NCBI Taxonomy" id="370438"/>
    <lineage>
        <taxon>Bacteria</taxon>
        <taxon>Bacillati</taxon>
        <taxon>Bacillota</taxon>
        <taxon>Clostridia</taxon>
        <taxon>Eubacteriales</taxon>
        <taxon>Desulfotomaculaceae</taxon>
        <taxon>Pelotomaculum</taxon>
    </lineage>
</organism>
<evidence type="ECO:0000313" key="3">
    <source>
        <dbReference type="Proteomes" id="UP000006556"/>
    </source>
</evidence>
<accession>A5D5F8</accession>
<dbReference type="EMBL" id="AP009389">
    <property type="protein sequence ID" value="BAF58539.1"/>
    <property type="molecule type" value="Genomic_DNA"/>
</dbReference>
<protein>
    <submittedName>
        <fullName evidence="2">Predicted nucleotidyltransferases</fullName>
    </submittedName>
</protein>
<dbReference type="CDD" id="cd05403">
    <property type="entry name" value="NT_KNTase_like"/>
    <property type="match status" value="1"/>
</dbReference>
<dbReference type="AlphaFoldDB" id="A5D5F8"/>
<dbReference type="KEGG" id="pth:PTH_0358"/>
<dbReference type="Proteomes" id="UP000006556">
    <property type="component" value="Chromosome"/>
</dbReference>
<gene>
    <name evidence="2" type="ordered locus">PTH_0358</name>
</gene>